<protein>
    <submittedName>
        <fullName evidence="1">Uncharacterized protein</fullName>
    </submittedName>
</protein>
<name>A0A0F9CYZ6_9ZZZZ</name>
<evidence type="ECO:0000313" key="1">
    <source>
        <dbReference type="EMBL" id="KKL05088.1"/>
    </source>
</evidence>
<feature type="non-terminal residue" evidence="1">
    <location>
        <position position="73"/>
    </location>
</feature>
<dbReference type="AlphaFoldDB" id="A0A0F9CYZ6"/>
<comment type="caution">
    <text evidence="1">The sequence shown here is derived from an EMBL/GenBank/DDBJ whole genome shotgun (WGS) entry which is preliminary data.</text>
</comment>
<gene>
    <name evidence="1" type="ORF">LCGC14_2609560</name>
</gene>
<accession>A0A0F9CYZ6</accession>
<organism evidence="1">
    <name type="scientific">marine sediment metagenome</name>
    <dbReference type="NCBI Taxonomy" id="412755"/>
    <lineage>
        <taxon>unclassified sequences</taxon>
        <taxon>metagenomes</taxon>
        <taxon>ecological metagenomes</taxon>
    </lineage>
</organism>
<proteinExistence type="predicted"/>
<dbReference type="EMBL" id="LAZR01044263">
    <property type="protein sequence ID" value="KKL05088.1"/>
    <property type="molecule type" value="Genomic_DNA"/>
</dbReference>
<reference evidence="1" key="1">
    <citation type="journal article" date="2015" name="Nature">
        <title>Complex archaea that bridge the gap between prokaryotes and eukaryotes.</title>
        <authorList>
            <person name="Spang A."/>
            <person name="Saw J.H."/>
            <person name="Jorgensen S.L."/>
            <person name="Zaremba-Niedzwiedzka K."/>
            <person name="Martijn J."/>
            <person name="Lind A.E."/>
            <person name="van Eijk R."/>
            <person name="Schleper C."/>
            <person name="Guy L."/>
            <person name="Ettema T.J."/>
        </authorList>
    </citation>
    <scope>NUCLEOTIDE SEQUENCE</scope>
</reference>
<sequence length="73" mass="8302">MANGSGILNRLANLMGLDRPAGEVQRLGSMVGEPDALSDISTVNRVYDYYRKYTHLNPDRLSLYDDYDEMDQM</sequence>